<feature type="domain" description="Response regulatory" evidence="8">
    <location>
        <begin position="2"/>
        <end position="116"/>
    </location>
</feature>
<dbReference type="GO" id="GO:0000156">
    <property type="term" value="F:phosphorelay response regulator activity"/>
    <property type="evidence" value="ECO:0007669"/>
    <property type="project" value="TreeGrafter"/>
</dbReference>
<dbReference type="Proteomes" id="UP000308828">
    <property type="component" value="Unassembled WGS sequence"/>
</dbReference>
<dbReference type="InterPro" id="IPR011006">
    <property type="entry name" value="CheY-like_superfamily"/>
</dbReference>
<feature type="DNA-binding region" description="OmpR/PhoB-type" evidence="7">
    <location>
        <begin position="125"/>
        <end position="221"/>
    </location>
</feature>
<dbReference type="PANTHER" id="PTHR48111:SF67">
    <property type="entry name" value="TRANSCRIPTIONAL REGULATORY PROTEIN TCTD"/>
    <property type="match status" value="1"/>
</dbReference>
<comment type="caution">
    <text evidence="10">The sequence shown here is derived from an EMBL/GenBank/DDBJ whole genome shotgun (WGS) entry which is preliminary data.</text>
</comment>
<dbReference type="SMART" id="SM00862">
    <property type="entry name" value="Trans_reg_C"/>
    <property type="match status" value="1"/>
</dbReference>
<dbReference type="InterPro" id="IPR016032">
    <property type="entry name" value="Sig_transdc_resp-reg_C-effctor"/>
</dbReference>
<keyword evidence="2" id="KW-0902">Two-component regulatory system</keyword>
<dbReference type="SUPFAM" id="SSF46894">
    <property type="entry name" value="C-terminal effector domain of the bipartite response regulators"/>
    <property type="match status" value="1"/>
</dbReference>
<evidence type="ECO:0000259" key="8">
    <source>
        <dbReference type="PROSITE" id="PS50110"/>
    </source>
</evidence>
<dbReference type="Gene3D" id="6.10.250.690">
    <property type="match status" value="1"/>
</dbReference>
<dbReference type="Pfam" id="PF00072">
    <property type="entry name" value="Response_reg"/>
    <property type="match status" value="1"/>
</dbReference>
<dbReference type="OrthoDB" id="9802426at2"/>
<dbReference type="SMART" id="SM00448">
    <property type="entry name" value="REC"/>
    <property type="match status" value="1"/>
</dbReference>
<dbReference type="InterPro" id="IPR039420">
    <property type="entry name" value="WalR-like"/>
</dbReference>
<evidence type="ECO:0000313" key="10">
    <source>
        <dbReference type="EMBL" id="THV20634.1"/>
    </source>
</evidence>
<evidence type="ECO:0000256" key="7">
    <source>
        <dbReference type="PROSITE-ProRule" id="PRU01091"/>
    </source>
</evidence>
<dbReference type="InterPro" id="IPR001789">
    <property type="entry name" value="Sig_transdc_resp-reg_receiver"/>
</dbReference>
<dbReference type="Gene3D" id="3.40.50.2300">
    <property type="match status" value="1"/>
</dbReference>
<feature type="modified residue" description="4-aspartylphosphate" evidence="6">
    <location>
        <position position="51"/>
    </location>
</feature>
<evidence type="ECO:0000256" key="2">
    <source>
        <dbReference type="ARBA" id="ARBA00023012"/>
    </source>
</evidence>
<dbReference type="PROSITE" id="PS51755">
    <property type="entry name" value="OMPR_PHOB"/>
    <property type="match status" value="1"/>
</dbReference>
<evidence type="ECO:0000256" key="5">
    <source>
        <dbReference type="ARBA" id="ARBA00023163"/>
    </source>
</evidence>
<reference evidence="10 11" key="1">
    <citation type="submission" date="2019-04" db="EMBL/GenBank/DDBJ databases">
        <title>Genome sequence of strain shin9-1.</title>
        <authorList>
            <person name="Gao J."/>
            <person name="Sun J."/>
        </authorList>
    </citation>
    <scope>NUCLEOTIDE SEQUENCE [LARGE SCALE GENOMIC DNA]</scope>
    <source>
        <strain evidence="11">shin9-1</strain>
    </source>
</reference>
<keyword evidence="4 7" id="KW-0238">DNA-binding</keyword>
<organism evidence="10 11">
    <name type="scientific">Peteryoungia ipomoeae</name>
    <dbReference type="NCBI Taxonomy" id="1210932"/>
    <lineage>
        <taxon>Bacteria</taxon>
        <taxon>Pseudomonadati</taxon>
        <taxon>Pseudomonadota</taxon>
        <taxon>Alphaproteobacteria</taxon>
        <taxon>Hyphomicrobiales</taxon>
        <taxon>Rhizobiaceae</taxon>
        <taxon>Peteryoungia</taxon>
    </lineage>
</organism>
<keyword evidence="1 6" id="KW-0597">Phosphoprotein</keyword>
<keyword evidence="5" id="KW-0804">Transcription</keyword>
<evidence type="ECO:0000313" key="11">
    <source>
        <dbReference type="Proteomes" id="UP000308828"/>
    </source>
</evidence>
<dbReference type="GO" id="GO:0000976">
    <property type="term" value="F:transcription cis-regulatory region binding"/>
    <property type="evidence" value="ECO:0007669"/>
    <property type="project" value="TreeGrafter"/>
</dbReference>
<evidence type="ECO:0000256" key="1">
    <source>
        <dbReference type="ARBA" id="ARBA00022553"/>
    </source>
</evidence>
<dbReference type="GO" id="GO:0006355">
    <property type="term" value="P:regulation of DNA-templated transcription"/>
    <property type="evidence" value="ECO:0007669"/>
    <property type="project" value="InterPro"/>
</dbReference>
<dbReference type="PANTHER" id="PTHR48111">
    <property type="entry name" value="REGULATOR OF RPOS"/>
    <property type="match status" value="1"/>
</dbReference>
<name>A0A4S8NZG3_9HYPH</name>
<protein>
    <submittedName>
        <fullName evidence="10">Response regulator transcription factor</fullName>
    </submittedName>
</protein>
<dbReference type="GO" id="GO:0032993">
    <property type="term" value="C:protein-DNA complex"/>
    <property type="evidence" value="ECO:0007669"/>
    <property type="project" value="TreeGrafter"/>
</dbReference>
<sequence>MRILLVEDTLDVGEAISRRFETIGHTVDWQTDGRAAADILDFTEYDLVILDVMLPGLDGFSILRQIRQNKNPVPVLILTARSEIDDRVGALDLGADDYLVKPFDFRELEARARVLLRRRAGGEATNIITVGDIVLDRSQRSVRVGKREVQLKRREMTLLEIFATRPGRVFSKEQLLDQLFGFDEAAGPNAIELYVGRLRKKIEGGGARIITVRGVGYQLVTDAED</sequence>
<keyword evidence="3" id="KW-0805">Transcription regulation</keyword>
<dbReference type="Gene3D" id="1.10.10.10">
    <property type="entry name" value="Winged helix-like DNA-binding domain superfamily/Winged helix DNA-binding domain"/>
    <property type="match status" value="1"/>
</dbReference>
<keyword evidence="11" id="KW-1185">Reference proteome</keyword>
<dbReference type="CDD" id="cd00383">
    <property type="entry name" value="trans_reg_C"/>
    <property type="match status" value="1"/>
</dbReference>
<evidence type="ECO:0000256" key="6">
    <source>
        <dbReference type="PROSITE-ProRule" id="PRU00169"/>
    </source>
</evidence>
<dbReference type="InterPro" id="IPR036388">
    <property type="entry name" value="WH-like_DNA-bd_sf"/>
</dbReference>
<proteinExistence type="predicted"/>
<dbReference type="AlphaFoldDB" id="A0A4S8NZG3"/>
<accession>A0A4S8NZG3</accession>
<dbReference type="GO" id="GO:0005829">
    <property type="term" value="C:cytosol"/>
    <property type="evidence" value="ECO:0007669"/>
    <property type="project" value="TreeGrafter"/>
</dbReference>
<dbReference type="Pfam" id="PF00486">
    <property type="entry name" value="Trans_reg_C"/>
    <property type="match status" value="1"/>
</dbReference>
<dbReference type="PROSITE" id="PS50110">
    <property type="entry name" value="RESPONSE_REGULATORY"/>
    <property type="match status" value="1"/>
</dbReference>
<evidence type="ECO:0000256" key="4">
    <source>
        <dbReference type="ARBA" id="ARBA00023125"/>
    </source>
</evidence>
<dbReference type="FunFam" id="3.40.50.2300:FF:000002">
    <property type="entry name" value="DNA-binding response regulator PhoP"/>
    <property type="match status" value="1"/>
</dbReference>
<dbReference type="EMBL" id="STGV01000007">
    <property type="protein sequence ID" value="THV20634.1"/>
    <property type="molecule type" value="Genomic_DNA"/>
</dbReference>
<dbReference type="SUPFAM" id="SSF52172">
    <property type="entry name" value="CheY-like"/>
    <property type="match status" value="1"/>
</dbReference>
<evidence type="ECO:0000259" key="9">
    <source>
        <dbReference type="PROSITE" id="PS51755"/>
    </source>
</evidence>
<feature type="domain" description="OmpR/PhoB-type" evidence="9">
    <location>
        <begin position="125"/>
        <end position="221"/>
    </location>
</feature>
<evidence type="ECO:0000256" key="3">
    <source>
        <dbReference type="ARBA" id="ARBA00023015"/>
    </source>
</evidence>
<dbReference type="RefSeq" id="WP_136600095.1">
    <property type="nucleotide sequence ID" value="NZ_STGV01000007.1"/>
</dbReference>
<dbReference type="CDD" id="cd19935">
    <property type="entry name" value="REC_OmpR_CusR-like"/>
    <property type="match status" value="1"/>
</dbReference>
<gene>
    <name evidence="10" type="ORF">FAA97_18745</name>
</gene>
<dbReference type="InterPro" id="IPR001867">
    <property type="entry name" value="OmpR/PhoB-type_DNA-bd"/>
</dbReference>